<reference evidence="1 2" key="1">
    <citation type="submission" date="2019-06" db="EMBL/GenBank/DDBJ databases">
        <title>Whole genome shotgun sequence of Cellulosimicrobium cellulans NBRC 15516.</title>
        <authorList>
            <person name="Hosoyama A."/>
            <person name="Uohara A."/>
            <person name="Ohji S."/>
            <person name="Ichikawa N."/>
        </authorList>
    </citation>
    <scope>NUCLEOTIDE SEQUENCE [LARGE SCALE GENOMIC DNA]</scope>
    <source>
        <strain evidence="1 2">NBRC 15516</strain>
    </source>
</reference>
<gene>
    <name evidence="1" type="ORF">CCE02nite_36910</name>
</gene>
<evidence type="ECO:0000313" key="1">
    <source>
        <dbReference type="EMBL" id="GED11692.1"/>
    </source>
</evidence>
<dbReference type="Proteomes" id="UP000316659">
    <property type="component" value="Unassembled WGS sequence"/>
</dbReference>
<organism evidence="1 2">
    <name type="scientific">Cellulosimicrobium cellulans</name>
    <name type="common">Arthrobacter luteus</name>
    <dbReference type="NCBI Taxonomy" id="1710"/>
    <lineage>
        <taxon>Bacteria</taxon>
        <taxon>Bacillati</taxon>
        <taxon>Actinomycetota</taxon>
        <taxon>Actinomycetes</taxon>
        <taxon>Micrococcales</taxon>
        <taxon>Promicromonosporaceae</taxon>
        <taxon>Cellulosimicrobium</taxon>
    </lineage>
</organism>
<dbReference type="EMBL" id="BJNZ01000035">
    <property type="protein sequence ID" value="GED11692.1"/>
    <property type="molecule type" value="Genomic_DNA"/>
</dbReference>
<sequence length="108" mass="10958">MLLGWGDALVAVVADRQVRRRAGRSTALRRNSGGLAAGITDSSLEAIIASGQVSGKPGQAPIGCRRGARGVLERRRLSTASAPPIKAVASALADALASPVGETDATRV</sequence>
<evidence type="ECO:0000313" key="2">
    <source>
        <dbReference type="Proteomes" id="UP000316659"/>
    </source>
</evidence>
<comment type="caution">
    <text evidence="1">The sequence shown here is derived from an EMBL/GenBank/DDBJ whole genome shotgun (WGS) entry which is preliminary data.</text>
</comment>
<dbReference type="AlphaFoldDB" id="A0A4Y4E265"/>
<proteinExistence type="predicted"/>
<accession>A0A4Y4E265</accession>
<protein>
    <submittedName>
        <fullName evidence="1">Uncharacterized protein</fullName>
    </submittedName>
</protein>
<name>A0A4Y4E265_CELCE</name>